<dbReference type="AlphaFoldDB" id="A0A021VMT2"/>
<keyword evidence="1" id="KW-0472">Membrane</keyword>
<keyword evidence="1" id="KW-0812">Transmembrane</keyword>
<evidence type="ECO:0000313" key="2">
    <source>
        <dbReference type="EMBL" id="EYR62408.1"/>
    </source>
</evidence>
<reference evidence="2 3" key="1">
    <citation type="submission" date="2014-01" db="EMBL/GenBank/DDBJ databases">
        <title>Actinotalea ferrariae CF5-4.</title>
        <authorList>
            <person name="Chen F."/>
            <person name="Li Y."/>
            <person name="Wang G."/>
        </authorList>
    </citation>
    <scope>NUCLEOTIDE SEQUENCE [LARGE SCALE GENOMIC DNA]</scope>
    <source>
        <strain evidence="2 3">CF5-4</strain>
    </source>
</reference>
<accession>A0A021VMT2</accession>
<dbReference type="Proteomes" id="UP000019753">
    <property type="component" value="Unassembled WGS sequence"/>
</dbReference>
<proteinExistence type="predicted"/>
<sequence>MVTMTTTPAHGDLERSREALLTPDVRERLRTVVPVLVAVLLLFGAAVAGFVALGELLDLGVWLVGAD</sequence>
<evidence type="ECO:0000313" key="3">
    <source>
        <dbReference type="Proteomes" id="UP000019753"/>
    </source>
</evidence>
<feature type="transmembrane region" description="Helical" evidence="1">
    <location>
        <begin position="32"/>
        <end position="53"/>
    </location>
</feature>
<protein>
    <submittedName>
        <fullName evidence="2">Uncharacterized protein</fullName>
    </submittedName>
</protein>
<dbReference type="EMBL" id="AXCW01000247">
    <property type="protein sequence ID" value="EYR62408.1"/>
    <property type="molecule type" value="Genomic_DNA"/>
</dbReference>
<keyword evidence="3" id="KW-1185">Reference proteome</keyword>
<organism evidence="2 3">
    <name type="scientific">Actinotalea ferrariae CF5-4</name>
    <dbReference type="NCBI Taxonomy" id="948458"/>
    <lineage>
        <taxon>Bacteria</taxon>
        <taxon>Bacillati</taxon>
        <taxon>Actinomycetota</taxon>
        <taxon>Actinomycetes</taxon>
        <taxon>Micrococcales</taxon>
        <taxon>Cellulomonadaceae</taxon>
        <taxon>Actinotalea</taxon>
    </lineage>
</organism>
<gene>
    <name evidence="2" type="ORF">N866_08850</name>
</gene>
<name>A0A021VMT2_9CELL</name>
<evidence type="ECO:0000256" key="1">
    <source>
        <dbReference type="SAM" id="Phobius"/>
    </source>
</evidence>
<comment type="caution">
    <text evidence="2">The sequence shown here is derived from an EMBL/GenBank/DDBJ whole genome shotgun (WGS) entry which is preliminary data.</text>
</comment>
<keyword evidence="1" id="KW-1133">Transmembrane helix</keyword>